<keyword evidence="2" id="KW-0378">Hydrolase</keyword>
<dbReference type="EC" id="3.1.3.16" evidence="2"/>
<dbReference type="AlphaFoldDB" id="A0A369Q2Y2"/>
<organism evidence="2 3">
    <name type="scientific">Alteripontixanthobacter maritimus</name>
    <dbReference type="NCBI Taxonomy" id="2161824"/>
    <lineage>
        <taxon>Bacteria</taxon>
        <taxon>Pseudomonadati</taxon>
        <taxon>Pseudomonadota</taxon>
        <taxon>Alphaproteobacteria</taxon>
        <taxon>Sphingomonadales</taxon>
        <taxon>Erythrobacteraceae</taxon>
        <taxon>Alteripontixanthobacter</taxon>
    </lineage>
</organism>
<dbReference type="InterPro" id="IPR004843">
    <property type="entry name" value="Calcineurin-like_PHP"/>
</dbReference>
<gene>
    <name evidence="2" type="primary">pphA</name>
    <name evidence="2" type="ORF">HME9302_00438</name>
</gene>
<dbReference type="Gene3D" id="3.60.21.10">
    <property type="match status" value="1"/>
</dbReference>
<sequence length="271" mass="30681">MLDTIRSFFSRAEPAPLPAMPAGERAYVIGDIHGCLDLFDALIGAIEADDREQTPAETTFILLGDLVDRGPDSAGVVARARQWQQDRNVRILAGNHEEMFLDGFENKETLRHFLKHGGRETVLSYGIDRKDYNKLSMGELQKRMDALVPVQDRDFLRSFEDFVQLGDYLFVHAGIAPGKKLTEQRRQDMLWIREPFLRYAAPHDHMVVHGHTIFEDVDEQPNRIGIDTGAFRFGRLTALVLEGTERRYIQAAQRDGSVVIEKARTLASTTA</sequence>
<dbReference type="PANTHER" id="PTHR42850">
    <property type="entry name" value="METALLOPHOSPHOESTERASE"/>
    <property type="match status" value="1"/>
</dbReference>
<dbReference type="InterPro" id="IPR050126">
    <property type="entry name" value="Ap4A_hydrolase"/>
</dbReference>
<feature type="domain" description="Calcineurin-like phosphoesterase" evidence="1">
    <location>
        <begin position="26"/>
        <end position="212"/>
    </location>
</feature>
<dbReference type="EMBL" id="QBKA01000002">
    <property type="protein sequence ID" value="RDC59251.1"/>
    <property type="molecule type" value="Genomic_DNA"/>
</dbReference>
<dbReference type="InterPro" id="IPR029052">
    <property type="entry name" value="Metallo-depent_PP-like"/>
</dbReference>
<dbReference type="OrthoDB" id="9807890at2"/>
<dbReference type="CDD" id="cd00144">
    <property type="entry name" value="MPP_PPP_family"/>
    <property type="match status" value="1"/>
</dbReference>
<evidence type="ECO:0000313" key="3">
    <source>
        <dbReference type="Proteomes" id="UP000253727"/>
    </source>
</evidence>
<proteinExistence type="predicted"/>
<dbReference type="GO" id="GO:0004722">
    <property type="term" value="F:protein serine/threonine phosphatase activity"/>
    <property type="evidence" value="ECO:0007669"/>
    <property type="project" value="UniProtKB-EC"/>
</dbReference>
<dbReference type="GO" id="GO:0008803">
    <property type="term" value="F:bis(5'-nucleosyl)-tetraphosphatase (symmetrical) activity"/>
    <property type="evidence" value="ECO:0007669"/>
    <property type="project" value="TreeGrafter"/>
</dbReference>
<accession>A0A369Q2Y2</accession>
<keyword evidence="3" id="KW-1185">Reference proteome</keyword>
<dbReference type="GO" id="GO:0110154">
    <property type="term" value="P:RNA decapping"/>
    <property type="evidence" value="ECO:0007669"/>
    <property type="project" value="TreeGrafter"/>
</dbReference>
<dbReference type="PANTHER" id="PTHR42850:SF4">
    <property type="entry name" value="ZINC-DEPENDENT ENDOPOLYPHOSPHATASE"/>
    <property type="match status" value="1"/>
</dbReference>
<name>A0A369Q2Y2_9SPHN</name>
<evidence type="ECO:0000259" key="1">
    <source>
        <dbReference type="Pfam" id="PF00149"/>
    </source>
</evidence>
<dbReference type="SUPFAM" id="SSF56300">
    <property type="entry name" value="Metallo-dependent phosphatases"/>
    <property type="match status" value="1"/>
</dbReference>
<dbReference type="RefSeq" id="WP_115365640.1">
    <property type="nucleotide sequence ID" value="NZ_QBKA01000002.1"/>
</dbReference>
<dbReference type="Pfam" id="PF00149">
    <property type="entry name" value="Metallophos"/>
    <property type="match status" value="1"/>
</dbReference>
<dbReference type="GO" id="GO:0005737">
    <property type="term" value="C:cytoplasm"/>
    <property type="evidence" value="ECO:0007669"/>
    <property type="project" value="TreeGrafter"/>
</dbReference>
<reference evidence="2 3" key="1">
    <citation type="submission" date="2018-04" db="EMBL/GenBank/DDBJ databases">
        <title>Altererythrobacter sp. HME9302 genome sequencing and assembly.</title>
        <authorList>
            <person name="Kang H."/>
            <person name="Kim H."/>
            <person name="Joh K."/>
        </authorList>
    </citation>
    <scope>NUCLEOTIDE SEQUENCE [LARGE SCALE GENOMIC DNA]</scope>
    <source>
        <strain evidence="2 3">HME9302</strain>
    </source>
</reference>
<dbReference type="Proteomes" id="UP000253727">
    <property type="component" value="Unassembled WGS sequence"/>
</dbReference>
<protein>
    <submittedName>
        <fullName evidence="2">Protein-serine/threonine phosphatase</fullName>
        <ecNumber evidence="2">3.1.3.16</ecNumber>
    </submittedName>
</protein>
<comment type="caution">
    <text evidence="2">The sequence shown here is derived from an EMBL/GenBank/DDBJ whole genome shotgun (WGS) entry which is preliminary data.</text>
</comment>
<evidence type="ECO:0000313" key="2">
    <source>
        <dbReference type="EMBL" id="RDC59251.1"/>
    </source>
</evidence>